<name>A0A0F8WMJ9_9ZZZZ</name>
<reference evidence="2" key="1">
    <citation type="journal article" date="2015" name="Nature">
        <title>Complex archaea that bridge the gap between prokaryotes and eukaryotes.</title>
        <authorList>
            <person name="Spang A."/>
            <person name="Saw J.H."/>
            <person name="Jorgensen S.L."/>
            <person name="Zaremba-Niedzwiedzka K."/>
            <person name="Martijn J."/>
            <person name="Lind A.E."/>
            <person name="van Eijk R."/>
            <person name="Schleper C."/>
            <person name="Guy L."/>
            <person name="Ettema T.J."/>
        </authorList>
    </citation>
    <scope>NUCLEOTIDE SEQUENCE</scope>
</reference>
<dbReference type="AlphaFoldDB" id="A0A0F8WMJ9"/>
<gene>
    <name evidence="2" type="ORF">LCGC14_3134780</name>
</gene>
<organism evidence="2">
    <name type="scientific">marine sediment metagenome</name>
    <dbReference type="NCBI Taxonomy" id="412755"/>
    <lineage>
        <taxon>unclassified sequences</taxon>
        <taxon>metagenomes</taxon>
        <taxon>ecological metagenomes</taxon>
    </lineage>
</organism>
<accession>A0A0F8WMJ9</accession>
<proteinExistence type="predicted"/>
<dbReference type="EMBL" id="LAZR01068528">
    <property type="protein sequence ID" value="KKK49465.1"/>
    <property type="molecule type" value="Genomic_DNA"/>
</dbReference>
<sequence length="338" mass="36309">PKEFSRFKGALAGLGDAITAMATVRAGGTPPAIGASTVIRQQRLAGEKLRIREAEASKRDISNRLRIGAFLRKEEALLKKEEDARKPGKGTGSLAPQVEVITDSEGNVYFAATNKVPGGKLGTDVQYVPLSAGAPPIPIGKVRKATQALRFKDAAGGTVTINPLTGEVKPLQEPSTVTDKPSSAKAGKQVQPRPRTEDVRRAGFSLSVLDSMNTLRELSERFKAKDPSLLPTLAKQAARIGETGRALIGSIDPELELFQSNKELIGEQIAFLITGQQMSEGQAQRLINQLPSAALLTTKEGQRTFEAKLAKAERFFLTILKTNAISNPEVFSAEDIKE</sequence>
<feature type="non-terminal residue" evidence="2">
    <location>
        <position position="338"/>
    </location>
</feature>
<protein>
    <submittedName>
        <fullName evidence="2">Uncharacterized protein</fullName>
    </submittedName>
</protein>
<evidence type="ECO:0000256" key="1">
    <source>
        <dbReference type="SAM" id="MobiDB-lite"/>
    </source>
</evidence>
<comment type="caution">
    <text evidence="2">The sequence shown here is derived from an EMBL/GenBank/DDBJ whole genome shotgun (WGS) entry which is preliminary data.</text>
</comment>
<feature type="non-terminal residue" evidence="2">
    <location>
        <position position="1"/>
    </location>
</feature>
<feature type="region of interest" description="Disordered" evidence="1">
    <location>
        <begin position="169"/>
        <end position="198"/>
    </location>
</feature>
<evidence type="ECO:0000313" key="2">
    <source>
        <dbReference type="EMBL" id="KKK49465.1"/>
    </source>
</evidence>